<dbReference type="PANTHER" id="PTHR46400:SF5">
    <property type="entry name" value="RING-TYPE DOMAIN-CONTAINING PROTEIN"/>
    <property type="match status" value="1"/>
</dbReference>
<gene>
    <name evidence="4" type="ORF">ECRASSUSDP1_LOCUS11663</name>
</gene>
<dbReference type="AlphaFoldDB" id="A0AAD1UKD0"/>
<evidence type="ECO:0000313" key="4">
    <source>
        <dbReference type="EMBL" id="CAI2370352.1"/>
    </source>
</evidence>
<feature type="region of interest" description="Disordered" evidence="2">
    <location>
        <begin position="1"/>
        <end position="70"/>
    </location>
</feature>
<dbReference type="GO" id="GO:0008270">
    <property type="term" value="F:zinc ion binding"/>
    <property type="evidence" value="ECO:0007669"/>
    <property type="project" value="UniProtKB-KW"/>
</dbReference>
<dbReference type="GO" id="GO:0046621">
    <property type="term" value="P:negative regulation of organ growth"/>
    <property type="evidence" value="ECO:0007669"/>
    <property type="project" value="InterPro"/>
</dbReference>
<dbReference type="SMART" id="SM00184">
    <property type="entry name" value="RING"/>
    <property type="match status" value="1"/>
</dbReference>
<evidence type="ECO:0000256" key="2">
    <source>
        <dbReference type="SAM" id="MobiDB-lite"/>
    </source>
</evidence>
<dbReference type="GO" id="GO:0016567">
    <property type="term" value="P:protein ubiquitination"/>
    <property type="evidence" value="ECO:0007669"/>
    <property type="project" value="InterPro"/>
</dbReference>
<dbReference type="SUPFAM" id="SSF57850">
    <property type="entry name" value="RING/U-box"/>
    <property type="match status" value="1"/>
</dbReference>
<accession>A0AAD1UKD0</accession>
<dbReference type="PROSITE" id="PS50089">
    <property type="entry name" value="ZF_RING_2"/>
    <property type="match status" value="1"/>
</dbReference>
<dbReference type="GO" id="GO:0004842">
    <property type="term" value="F:ubiquitin-protein transferase activity"/>
    <property type="evidence" value="ECO:0007669"/>
    <property type="project" value="InterPro"/>
</dbReference>
<dbReference type="PANTHER" id="PTHR46400">
    <property type="entry name" value="RING/U-BOX SUPERFAMILY PROTEIN"/>
    <property type="match status" value="1"/>
</dbReference>
<keyword evidence="5" id="KW-1185">Reference proteome</keyword>
<dbReference type="Proteomes" id="UP001295684">
    <property type="component" value="Unassembled WGS sequence"/>
</dbReference>
<feature type="domain" description="RING-type" evidence="3">
    <location>
        <begin position="246"/>
        <end position="286"/>
    </location>
</feature>
<evidence type="ECO:0000256" key="1">
    <source>
        <dbReference type="PROSITE-ProRule" id="PRU00175"/>
    </source>
</evidence>
<feature type="region of interest" description="Disordered" evidence="2">
    <location>
        <begin position="117"/>
        <end position="137"/>
    </location>
</feature>
<dbReference type="InterPro" id="IPR013083">
    <property type="entry name" value="Znf_RING/FYVE/PHD"/>
</dbReference>
<dbReference type="Pfam" id="PF13639">
    <property type="entry name" value="zf-RING_2"/>
    <property type="match status" value="1"/>
</dbReference>
<dbReference type="InterPro" id="IPR001841">
    <property type="entry name" value="Znf_RING"/>
</dbReference>
<name>A0AAD1UKD0_EUPCR</name>
<keyword evidence="1" id="KW-0479">Metal-binding</keyword>
<sequence>MNAKSKDYSFQRRPLYPGPPKSNPKYKSKRTPGAGTSGVRAKRDFEVEESKVSSAASIPDSSTSANPFTSDIKDLQRKLAALERQNREKNNKIMKLTRENDSLKARNRVLEGQLNRKKNEEAKNKRGGMGNPRSMAHGARVPHLDKKVSENTNPGDYLTDDRMLELILQSSAQEAALMRAGPPLDNNDQLEQAIQESIREVPNPDAMSYEQLQELGDQIGTVSRGYSKTELLKLGATCNFSHNEECPVCIDKIEIAAMVKRLPCSHLFHAECIDRCLEESKKCPCCGEEVVL</sequence>
<organism evidence="4 5">
    <name type="scientific">Euplotes crassus</name>
    <dbReference type="NCBI Taxonomy" id="5936"/>
    <lineage>
        <taxon>Eukaryota</taxon>
        <taxon>Sar</taxon>
        <taxon>Alveolata</taxon>
        <taxon>Ciliophora</taxon>
        <taxon>Intramacronucleata</taxon>
        <taxon>Spirotrichea</taxon>
        <taxon>Hypotrichia</taxon>
        <taxon>Euplotida</taxon>
        <taxon>Euplotidae</taxon>
        <taxon>Moneuplotes</taxon>
    </lineage>
</organism>
<evidence type="ECO:0000313" key="5">
    <source>
        <dbReference type="Proteomes" id="UP001295684"/>
    </source>
</evidence>
<comment type="caution">
    <text evidence="4">The sequence shown here is derived from an EMBL/GenBank/DDBJ whole genome shotgun (WGS) entry which is preliminary data.</text>
</comment>
<keyword evidence="1" id="KW-0862">Zinc</keyword>
<feature type="compositionally biased region" description="Basic and acidic residues" evidence="2">
    <location>
        <begin position="1"/>
        <end position="10"/>
    </location>
</feature>
<proteinExistence type="predicted"/>
<dbReference type="CDD" id="cd16454">
    <property type="entry name" value="RING-H2_PA-TM-RING"/>
    <property type="match status" value="1"/>
</dbReference>
<protein>
    <recommendedName>
        <fullName evidence="3">RING-type domain-containing protein</fullName>
    </recommendedName>
</protein>
<reference evidence="4" key="1">
    <citation type="submission" date="2023-07" db="EMBL/GenBank/DDBJ databases">
        <authorList>
            <consortium name="AG Swart"/>
            <person name="Singh M."/>
            <person name="Singh A."/>
            <person name="Seah K."/>
            <person name="Emmerich C."/>
        </authorList>
    </citation>
    <scope>NUCLEOTIDE SEQUENCE</scope>
    <source>
        <strain evidence="4">DP1</strain>
    </source>
</reference>
<dbReference type="EMBL" id="CAMPGE010011525">
    <property type="protein sequence ID" value="CAI2370352.1"/>
    <property type="molecule type" value="Genomic_DNA"/>
</dbReference>
<feature type="compositionally biased region" description="Low complexity" evidence="2">
    <location>
        <begin position="52"/>
        <end position="65"/>
    </location>
</feature>
<feature type="compositionally biased region" description="Basic and acidic residues" evidence="2">
    <location>
        <begin position="41"/>
        <end position="51"/>
    </location>
</feature>
<dbReference type="InterPro" id="IPR033276">
    <property type="entry name" value="BB"/>
</dbReference>
<evidence type="ECO:0000259" key="3">
    <source>
        <dbReference type="PROSITE" id="PS50089"/>
    </source>
</evidence>
<keyword evidence="1" id="KW-0863">Zinc-finger</keyword>
<dbReference type="Gene3D" id="3.30.40.10">
    <property type="entry name" value="Zinc/RING finger domain, C3HC4 (zinc finger)"/>
    <property type="match status" value="1"/>
</dbReference>